<evidence type="ECO:0000256" key="2">
    <source>
        <dbReference type="SAM" id="SignalP"/>
    </source>
</evidence>
<feature type="signal peptide" evidence="2">
    <location>
        <begin position="1"/>
        <end position="30"/>
    </location>
</feature>
<proteinExistence type="predicted"/>
<keyword evidence="2" id="KW-0732">Signal</keyword>
<feature type="compositionally biased region" description="Acidic residues" evidence="1">
    <location>
        <begin position="119"/>
        <end position="131"/>
    </location>
</feature>
<dbReference type="PROSITE" id="PS51318">
    <property type="entry name" value="TAT"/>
    <property type="match status" value="1"/>
</dbReference>
<evidence type="ECO:0008006" key="5">
    <source>
        <dbReference type="Google" id="ProtNLM"/>
    </source>
</evidence>
<dbReference type="RefSeq" id="WP_344023007.1">
    <property type="nucleotide sequence ID" value="NZ_BAAAJK010000011.1"/>
</dbReference>
<sequence length="323" mass="32106">MSPSTTNRRRTAAAAAFVACLLVAGPAAYAAGAATADRDGPAAENIAESLSGTGLTGSGPRSGSKSGGHDHGTSSSGQDPDGTGSGTDGADGADGSGGADGADGADGSGGSGQDPAPEGQDDGNGQDDEAGNNDGPDQDAAAALEILASDCSASRLTAHNGFQEAPRCVSTAFGEVADAERSPSLLITEAPDRVAPGEPFSLTVSTRNLVRDRFLAAAQGGYYVESSLLDGEGLQRGHFHTACRILADPAEAPDSAPAPLFFEATEDGGGGTTPDSVTIEVPGVDQAGELQCSSWAGDGSHRTPMMQRANQTPAFDSVRIEVG</sequence>
<dbReference type="InterPro" id="IPR006311">
    <property type="entry name" value="TAT_signal"/>
</dbReference>
<evidence type="ECO:0000313" key="3">
    <source>
        <dbReference type="EMBL" id="GAA1390534.1"/>
    </source>
</evidence>
<evidence type="ECO:0000256" key="1">
    <source>
        <dbReference type="SAM" id="MobiDB-lite"/>
    </source>
</evidence>
<dbReference type="EMBL" id="BAAAJK010000011">
    <property type="protein sequence ID" value="GAA1390534.1"/>
    <property type="molecule type" value="Genomic_DNA"/>
</dbReference>
<organism evidence="3 4">
    <name type="scientific">Pseudonocardia kongjuensis</name>
    <dbReference type="NCBI Taxonomy" id="102227"/>
    <lineage>
        <taxon>Bacteria</taxon>
        <taxon>Bacillati</taxon>
        <taxon>Actinomycetota</taxon>
        <taxon>Actinomycetes</taxon>
        <taxon>Pseudonocardiales</taxon>
        <taxon>Pseudonocardiaceae</taxon>
        <taxon>Pseudonocardia</taxon>
    </lineage>
</organism>
<comment type="caution">
    <text evidence="3">The sequence shown here is derived from an EMBL/GenBank/DDBJ whole genome shotgun (WGS) entry which is preliminary data.</text>
</comment>
<dbReference type="Proteomes" id="UP001501414">
    <property type="component" value="Unassembled WGS sequence"/>
</dbReference>
<feature type="region of interest" description="Disordered" evidence="1">
    <location>
        <begin position="31"/>
        <end position="138"/>
    </location>
</feature>
<feature type="chain" id="PRO_5045077117" description="Pecanex-like protein 1" evidence="2">
    <location>
        <begin position="31"/>
        <end position="323"/>
    </location>
</feature>
<feature type="compositionally biased region" description="Low complexity" evidence="1">
    <location>
        <begin position="49"/>
        <end position="64"/>
    </location>
</feature>
<evidence type="ECO:0000313" key="4">
    <source>
        <dbReference type="Proteomes" id="UP001501414"/>
    </source>
</evidence>
<feature type="compositionally biased region" description="Low complexity" evidence="1">
    <location>
        <begin position="73"/>
        <end position="82"/>
    </location>
</feature>
<feature type="compositionally biased region" description="Gly residues" evidence="1">
    <location>
        <begin position="83"/>
        <end position="112"/>
    </location>
</feature>
<accession>A0ABP4ILM3</accession>
<gene>
    <name evidence="3" type="ORF">GCM10009613_31370</name>
</gene>
<name>A0ABP4ILM3_9PSEU</name>
<reference evidence="4" key="1">
    <citation type="journal article" date="2019" name="Int. J. Syst. Evol. Microbiol.">
        <title>The Global Catalogue of Microorganisms (GCM) 10K type strain sequencing project: providing services to taxonomists for standard genome sequencing and annotation.</title>
        <authorList>
            <consortium name="The Broad Institute Genomics Platform"/>
            <consortium name="The Broad Institute Genome Sequencing Center for Infectious Disease"/>
            <person name="Wu L."/>
            <person name="Ma J."/>
        </authorList>
    </citation>
    <scope>NUCLEOTIDE SEQUENCE [LARGE SCALE GENOMIC DNA]</scope>
    <source>
        <strain evidence="4">JCM 11896</strain>
    </source>
</reference>
<protein>
    <recommendedName>
        <fullName evidence="5">Pecanex-like protein 1</fullName>
    </recommendedName>
</protein>
<keyword evidence="4" id="KW-1185">Reference proteome</keyword>